<dbReference type="Gene3D" id="1.10.30.50">
    <property type="match status" value="1"/>
</dbReference>
<name>A0AAU6TGX7_UNCXX</name>
<organism evidence="1">
    <name type="scientific">bacterium 19MO02SH05</name>
    <dbReference type="NCBI Taxonomy" id="2920696"/>
    <lineage>
        <taxon>Bacteria</taxon>
    </lineage>
</organism>
<gene>
    <name evidence="1" type="ORF">MRL64_11265</name>
</gene>
<proteinExistence type="predicted"/>
<evidence type="ECO:0008006" key="2">
    <source>
        <dbReference type="Google" id="ProtNLM"/>
    </source>
</evidence>
<protein>
    <recommendedName>
        <fullName evidence="2">HNH endonuclease</fullName>
    </recommendedName>
</protein>
<sequence>MMLKIKHYQEDSYSFYNDIVVSKRNTKNNPTFKVDINTLANTQSSYFENYDDHFFNNSLIRIEAAEYAKIDKENLQTLYSYRSKKIQELKNSLTIHPLHKERILNTCQNCTINEVDTMDHILGQTKFPEFSVHPKNLFPCCSACNKKKSDDYVDEEGQQLFLNLFLDDLPKSQYLHVEFDKNWLPRFYLKQPEDVPDDLFRLIESHYKRLDLLDRFRDNSNHIISNLKSMIKVFKKENIKEKIEELCLDLEPTLGYNHRQIILYRALGSCDNFIIDCIS</sequence>
<evidence type="ECO:0000313" key="1">
    <source>
        <dbReference type="EMBL" id="XAG60873.1"/>
    </source>
</evidence>
<dbReference type="EMBL" id="CP095342">
    <property type="protein sequence ID" value="XAG60873.1"/>
    <property type="molecule type" value="Genomic_DNA"/>
</dbReference>
<accession>A0AAU6TGX7</accession>
<dbReference type="AlphaFoldDB" id="A0AAU6TGX7"/>
<reference evidence="1" key="1">
    <citation type="submission" date="2022-03" db="EMBL/GenBank/DDBJ databases">
        <title>Sea Food Isolates.</title>
        <authorList>
            <person name="Li c."/>
        </authorList>
    </citation>
    <scope>NUCLEOTIDE SEQUENCE</scope>
    <source>
        <strain evidence="1">19MO02SH05</strain>
    </source>
</reference>